<name>A0A162JZ38_CORDF</name>
<feature type="domain" description="DUF7907" evidence="2">
    <location>
        <begin position="30"/>
        <end position="192"/>
    </location>
</feature>
<reference evidence="3 4" key="1">
    <citation type="journal article" date="2016" name="Genome Biol. Evol.">
        <title>Divergent and convergent evolution of fungal pathogenicity.</title>
        <authorList>
            <person name="Shang Y."/>
            <person name="Xiao G."/>
            <person name="Zheng P."/>
            <person name="Cen K."/>
            <person name="Zhan S."/>
            <person name="Wang C."/>
        </authorList>
    </citation>
    <scope>NUCLEOTIDE SEQUENCE [LARGE SCALE GENOMIC DNA]</scope>
    <source>
        <strain evidence="3 4">RCEF 1005</strain>
    </source>
</reference>
<organism evidence="3 4">
    <name type="scientific">Akanthomyces lecanii RCEF 1005</name>
    <dbReference type="NCBI Taxonomy" id="1081108"/>
    <lineage>
        <taxon>Eukaryota</taxon>
        <taxon>Fungi</taxon>
        <taxon>Dikarya</taxon>
        <taxon>Ascomycota</taxon>
        <taxon>Pezizomycotina</taxon>
        <taxon>Sordariomycetes</taxon>
        <taxon>Hypocreomycetidae</taxon>
        <taxon>Hypocreales</taxon>
        <taxon>Cordycipitaceae</taxon>
        <taxon>Akanthomyces</taxon>
        <taxon>Cordyceps confragosa</taxon>
    </lineage>
</organism>
<dbReference type="EMBL" id="AZHF01000005">
    <property type="protein sequence ID" value="OAA75572.1"/>
    <property type="molecule type" value="Genomic_DNA"/>
</dbReference>
<accession>A0A162JZ38</accession>
<feature type="signal peptide" evidence="1">
    <location>
        <begin position="1"/>
        <end position="16"/>
    </location>
</feature>
<evidence type="ECO:0000256" key="1">
    <source>
        <dbReference type="SAM" id="SignalP"/>
    </source>
</evidence>
<protein>
    <recommendedName>
        <fullName evidence="2">DUF7907 domain-containing protein</fullName>
    </recommendedName>
</protein>
<comment type="caution">
    <text evidence="3">The sequence shown here is derived from an EMBL/GenBank/DDBJ whole genome shotgun (WGS) entry which is preliminary data.</text>
</comment>
<dbReference type="OrthoDB" id="3518533at2759"/>
<gene>
    <name evidence="3" type="ORF">LEL_07560</name>
</gene>
<dbReference type="InterPro" id="IPR057229">
    <property type="entry name" value="DUF7907"/>
</dbReference>
<proteinExistence type="predicted"/>
<dbReference type="STRING" id="1081108.A0A162JZ38"/>
<dbReference type="Pfam" id="PF25484">
    <property type="entry name" value="DUF7907"/>
    <property type="match status" value="1"/>
</dbReference>
<dbReference type="Proteomes" id="UP000076881">
    <property type="component" value="Unassembled WGS sequence"/>
</dbReference>
<keyword evidence="4" id="KW-1185">Reference proteome</keyword>
<sequence>MRCSLAALGLFGLASAAPAACPSNHNLSTSKGLKLRVKLQDPAKDLPASPVGGEYVTSIHDGAGTNLVGFKRDAGRVFYVNGTGSAADDGRFWSTVSDGGTPAAPYGLALHALDDDPDVQVARLDVGLGDRGIYVPAEDAGGRGPQLLPTGWLACDEPLAYYGGKHFSVLRRSASGRAPPKECVLVVLLPECAELDDLPDGALASHEFAQEVSCYKDASKV</sequence>
<evidence type="ECO:0000259" key="2">
    <source>
        <dbReference type="Pfam" id="PF25484"/>
    </source>
</evidence>
<dbReference type="AlphaFoldDB" id="A0A162JZ38"/>
<feature type="chain" id="PRO_5007836236" description="DUF7907 domain-containing protein" evidence="1">
    <location>
        <begin position="17"/>
        <end position="221"/>
    </location>
</feature>
<evidence type="ECO:0000313" key="3">
    <source>
        <dbReference type="EMBL" id="OAA75572.1"/>
    </source>
</evidence>
<evidence type="ECO:0000313" key="4">
    <source>
        <dbReference type="Proteomes" id="UP000076881"/>
    </source>
</evidence>
<keyword evidence="1" id="KW-0732">Signal</keyword>